<dbReference type="OrthoDB" id="204348at2157"/>
<reference evidence="1 2" key="1">
    <citation type="journal article" date="2013" name="Genome Announc.">
        <title>Genome of the haloarchaeon Natronomonas moolapensis, a neutrophilic member of a previously haloalkaliphilic genus.</title>
        <authorList>
            <person name="Dyall-Smith M.L."/>
            <person name="Pfeiffer F."/>
            <person name="Oberwinkler T."/>
            <person name="Klee K."/>
            <person name="Rampp M."/>
            <person name="Palm P."/>
            <person name="Gross K."/>
            <person name="Schuster S.C."/>
            <person name="Oesterhelt D."/>
        </authorList>
    </citation>
    <scope>NUCLEOTIDE SEQUENCE [LARGE SCALE GENOMIC DNA]</scope>
    <source>
        <strain evidence="2">DSM 18674 / JCM 14361 / 8.8.11</strain>
    </source>
</reference>
<evidence type="ECO:0000313" key="2">
    <source>
        <dbReference type="Proteomes" id="UP000011867"/>
    </source>
</evidence>
<evidence type="ECO:0000313" key="1">
    <source>
        <dbReference type="EMBL" id="CCQ37310.1"/>
    </source>
</evidence>
<dbReference type="eggNOG" id="arCOG04569">
    <property type="taxonomic scope" value="Archaea"/>
</dbReference>
<dbReference type="EMBL" id="HF582854">
    <property type="protein sequence ID" value="CCQ37310.1"/>
    <property type="molecule type" value="Genomic_DNA"/>
</dbReference>
<accession>M1Y455</accession>
<dbReference type="KEGG" id="nmo:Nmlp_3173"/>
<organism evidence="1 2">
    <name type="scientific">Natronomonas moolapensis (strain DSM 18674 / CECT 7526 / JCM 14361 / 8.8.11)</name>
    <dbReference type="NCBI Taxonomy" id="268739"/>
    <lineage>
        <taxon>Archaea</taxon>
        <taxon>Methanobacteriati</taxon>
        <taxon>Methanobacteriota</taxon>
        <taxon>Stenosarchaea group</taxon>
        <taxon>Halobacteria</taxon>
        <taxon>Halobacteriales</taxon>
        <taxon>Natronomonadaceae</taxon>
        <taxon>Natronomonas</taxon>
    </lineage>
</organism>
<dbReference type="RefSeq" id="WP_015410055.1">
    <property type="nucleotide sequence ID" value="NC_020388.1"/>
</dbReference>
<dbReference type="GeneID" id="14652708"/>
<name>M1Y455_NATM8</name>
<dbReference type="InterPro" id="IPR043821">
    <property type="entry name" value="DUF5799"/>
</dbReference>
<dbReference type="HOGENOM" id="CLU_110566_0_0_2"/>
<keyword evidence="2" id="KW-1185">Reference proteome</keyword>
<proteinExistence type="predicted"/>
<dbReference type="Pfam" id="PF19113">
    <property type="entry name" value="DUF5799"/>
    <property type="match status" value="1"/>
</dbReference>
<protein>
    <submittedName>
        <fullName evidence="1">Uncharacterized protein</fullName>
    </submittedName>
</protein>
<dbReference type="Proteomes" id="UP000011867">
    <property type="component" value="Chromosome"/>
</dbReference>
<sequence length="151" mass="16262">MTDWQDMIVGDRMAVDGEFDPRVDDSRFTRQEWGLIMTATTFEIESPEDDEAAELVANTEELRGMMPEIEKVAEMDPMGGNPTDDTDSGGGFLGSVFSALGLGGGGGGHGGVDEEKLEAAEALVADYATELQAHLESDDRWDEIRAEAASE</sequence>
<dbReference type="AlphaFoldDB" id="M1Y455"/>
<gene>
    <name evidence="1" type="ordered locus">Nmlp_3173</name>
</gene>